<feature type="transmembrane region" description="Helical" evidence="2">
    <location>
        <begin position="18"/>
        <end position="37"/>
    </location>
</feature>
<dbReference type="Pfam" id="PF08899">
    <property type="entry name" value="DUF1844"/>
    <property type="match status" value="1"/>
</dbReference>
<keyword evidence="2" id="KW-0472">Membrane</keyword>
<reference evidence="3 4" key="1">
    <citation type="submission" date="2019-06" db="EMBL/GenBank/DDBJ databases">
        <title>Whole genome shotgun sequence of Microbacterium liquefaciens NBRC 15037.</title>
        <authorList>
            <person name="Hosoyama A."/>
            <person name="Uohara A."/>
            <person name="Ohji S."/>
            <person name="Ichikawa N."/>
        </authorList>
    </citation>
    <scope>NUCLEOTIDE SEQUENCE [LARGE SCALE GENOMIC DNA]</scope>
    <source>
        <strain evidence="3 4">NBRC 15037</strain>
    </source>
</reference>
<dbReference type="EMBL" id="BJNQ01000005">
    <property type="protein sequence ID" value="GEC75005.1"/>
    <property type="molecule type" value="Genomic_DNA"/>
</dbReference>
<feature type="compositionally biased region" description="Basic and acidic residues" evidence="1">
    <location>
        <begin position="189"/>
        <end position="203"/>
    </location>
</feature>
<evidence type="ECO:0000256" key="2">
    <source>
        <dbReference type="SAM" id="Phobius"/>
    </source>
</evidence>
<name>A0A4Y4B391_MICMQ</name>
<keyword evidence="2" id="KW-0812">Transmembrane</keyword>
<dbReference type="AlphaFoldDB" id="A0A4Y4B391"/>
<organism evidence="3 4">
    <name type="scientific">Microbacterium maritypicum</name>
    <name type="common">Microbacterium liquefaciens</name>
    <dbReference type="NCBI Taxonomy" id="33918"/>
    <lineage>
        <taxon>Bacteria</taxon>
        <taxon>Bacillati</taxon>
        <taxon>Actinomycetota</taxon>
        <taxon>Actinomycetes</taxon>
        <taxon>Micrococcales</taxon>
        <taxon>Microbacteriaceae</taxon>
        <taxon>Microbacterium</taxon>
    </lineage>
</organism>
<gene>
    <name evidence="3" type="ORF">MLI01_11500</name>
</gene>
<comment type="caution">
    <text evidence="3">The sequence shown here is derived from an EMBL/GenBank/DDBJ whole genome shotgun (WGS) entry which is preliminary data.</text>
</comment>
<proteinExistence type="predicted"/>
<evidence type="ECO:0000313" key="3">
    <source>
        <dbReference type="EMBL" id="GEC75005.1"/>
    </source>
</evidence>
<dbReference type="InterPro" id="IPR014995">
    <property type="entry name" value="DUF1844"/>
</dbReference>
<feature type="region of interest" description="Disordered" evidence="1">
    <location>
        <begin position="163"/>
        <end position="209"/>
    </location>
</feature>
<sequence length="313" mass="33241">MRLDLQTETDFLEDRVRLVAASFLFLLGGLVLELAVVHDLDDGRLRVGGDLDEVEIGFLREAQRGLDADNADLLTRGADEADLGDADALIGTGIADAELLRRCDSATAMLSASRAKSESSPPTGIQTPAPHPTCRVRLANGAGGVQDPVALNGKRGWEVNPLSIRSMTLRSPPKSNRKQGEVTNQAPDEAAREREERWARQEEAASSATRDIADVPAVEVITTAAVHLMSAAAVKLGLADDPDAAAQIDLDEARKLINALAGLITAGAPEISDMHARSLRDGLRSLQLAFREASTIPDPIGKGPGEKWTGPVN</sequence>
<protein>
    <recommendedName>
        <fullName evidence="5">DUF1844 domain-containing protein</fullName>
    </recommendedName>
</protein>
<evidence type="ECO:0008006" key="5">
    <source>
        <dbReference type="Google" id="ProtNLM"/>
    </source>
</evidence>
<evidence type="ECO:0000313" key="4">
    <source>
        <dbReference type="Proteomes" id="UP000317410"/>
    </source>
</evidence>
<dbReference type="Proteomes" id="UP000317410">
    <property type="component" value="Unassembled WGS sequence"/>
</dbReference>
<evidence type="ECO:0000256" key="1">
    <source>
        <dbReference type="SAM" id="MobiDB-lite"/>
    </source>
</evidence>
<accession>A0A4Y4B391</accession>
<keyword evidence="2" id="KW-1133">Transmembrane helix</keyword>